<feature type="transmembrane region" description="Helical" evidence="9">
    <location>
        <begin position="95"/>
        <end position="116"/>
    </location>
</feature>
<gene>
    <name evidence="10" type="ORF">RR48_14929</name>
</gene>
<accession>A0A194R212</accession>
<dbReference type="AlphaFoldDB" id="A0A194R212"/>
<keyword evidence="11" id="KW-1185">Reference proteome</keyword>
<feature type="transmembrane region" description="Helical" evidence="9">
    <location>
        <begin position="34"/>
        <end position="52"/>
    </location>
</feature>
<dbReference type="FunCoup" id="A0A194R212">
    <property type="interactions" value="682"/>
</dbReference>
<evidence type="ECO:0000256" key="5">
    <source>
        <dbReference type="ARBA" id="ARBA00023136"/>
    </source>
</evidence>
<evidence type="ECO:0000256" key="6">
    <source>
        <dbReference type="ARBA" id="ARBA00040778"/>
    </source>
</evidence>
<reference evidence="10 11" key="1">
    <citation type="journal article" date="2015" name="Nat. Commun.">
        <title>Outbred genome sequencing and CRISPR/Cas9 gene editing in butterflies.</title>
        <authorList>
            <person name="Li X."/>
            <person name="Fan D."/>
            <person name="Zhang W."/>
            <person name="Liu G."/>
            <person name="Zhang L."/>
            <person name="Zhao L."/>
            <person name="Fang X."/>
            <person name="Chen L."/>
            <person name="Dong Y."/>
            <person name="Chen Y."/>
            <person name="Ding Y."/>
            <person name="Zhao R."/>
            <person name="Feng M."/>
            <person name="Zhu Y."/>
            <person name="Feng Y."/>
            <person name="Jiang X."/>
            <person name="Zhu D."/>
            <person name="Xiang H."/>
            <person name="Feng X."/>
            <person name="Li S."/>
            <person name="Wang J."/>
            <person name="Zhang G."/>
            <person name="Kronforst M.R."/>
            <person name="Wang W."/>
        </authorList>
    </citation>
    <scope>NUCLEOTIDE SEQUENCE [LARGE SCALE GENOMIC DNA]</scope>
    <source>
        <strain evidence="10">Ya'a_city_454_Pm</strain>
        <tissue evidence="10">Whole body</tissue>
    </source>
</reference>
<comment type="subcellular location">
    <subcellularLocation>
        <location evidence="1">Membrane</location>
        <topology evidence="1">Multi-pass membrane protein</topology>
    </subcellularLocation>
</comment>
<evidence type="ECO:0000256" key="1">
    <source>
        <dbReference type="ARBA" id="ARBA00004141"/>
    </source>
</evidence>
<dbReference type="GO" id="GO:0032981">
    <property type="term" value="P:mitochondrial respiratory chain complex I assembly"/>
    <property type="evidence" value="ECO:0007669"/>
    <property type="project" value="InterPro"/>
</dbReference>
<evidence type="ECO:0000256" key="8">
    <source>
        <dbReference type="SAM" id="MobiDB-lite"/>
    </source>
</evidence>
<dbReference type="InParanoid" id="A0A194R212"/>
<dbReference type="GO" id="GO:0005739">
    <property type="term" value="C:mitochondrion"/>
    <property type="evidence" value="ECO:0007669"/>
    <property type="project" value="TreeGrafter"/>
</dbReference>
<keyword evidence="3 9" id="KW-0812">Transmembrane</keyword>
<evidence type="ECO:0000256" key="7">
    <source>
        <dbReference type="ARBA" id="ARBA00041344"/>
    </source>
</evidence>
<organism evidence="10 11">
    <name type="scientific">Papilio machaon</name>
    <name type="common">Old World swallowtail butterfly</name>
    <dbReference type="NCBI Taxonomy" id="76193"/>
    <lineage>
        <taxon>Eukaryota</taxon>
        <taxon>Metazoa</taxon>
        <taxon>Ecdysozoa</taxon>
        <taxon>Arthropoda</taxon>
        <taxon>Hexapoda</taxon>
        <taxon>Insecta</taxon>
        <taxon>Pterygota</taxon>
        <taxon>Neoptera</taxon>
        <taxon>Endopterygota</taxon>
        <taxon>Lepidoptera</taxon>
        <taxon>Glossata</taxon>
        <taxon>Ditrysia</taxon>
        <taxon>Papilionoidea</taxon>
        <taxon>Papilionidae</taxon>
        <taxon>Papilioninae</taxon>
        <taxon>Papilio</taxon>
    </lineage>
</organism>
<dbReference type="InterPro" id="IPR055299">
    <property type="entry name" value="TIMMDC1"/>
</dbReference>
<evidence type="ECO:0000256" key="9">
    <source>
        <dbReference type="SAM" id="Phobius"/>
    </source>
</evidence>
<dbReference type="PANTHER" id="PTHR13002:SF1">
    <property type="entry name" value="COMPLEX I ASSEMBLY FACTOR TIMMDC1, MITOCHONDRIAL"/>
    <property type="match status" value="1"/>
</dbReference>
<dbReference type="Proteomes" id="UP000053240">
    <property type="component" value="Unassembled WGS sequence"/>
</dbReference>
<dbReference type="PANTHER" id="PTHR13002">
    <property type="entry name" value="C3ORF1 PROTEIN-RELATED"/>
    <property type="match status" value="1"/>
</dbReference>
<dbReference type="EMBL" id="KQ460883">
    <property type="protein sequence ID" value="KPJ11290.1"/>
    <property type="molecule type" value="Genomic_DNA"/>
</dbReference>
<dbReference type="Pfam" id="PF02466">
    <property type="entry name" value="Tim17"/>
    <property type="match status" value="1"/>
</dbReference>
<sequence length="202" mass="22404">MQLLRTFFAGPLFPLTLESPQSEFEEVSVELHNVIQATLSGAFIGACFGGFLKSREAYVKFIERNQATAFTSTIQAKKQLQDYVTIRFAKGAVHWGWRLGLFTGCFSLITTVIAVYRGESSLIDYVMAGALTGGIYKANLGVAGTIVGATVGMNYDSVIYKFSEDQYNQVLEKSAKEKHDNLTRHHDKLVSEKGEKKIEEIS</sequence>
<evidence type="ECO:0000256" key="2">
    <source>
        <dbReference type="ARBA" id="ARBA00008444"/>
    </source>
</evidence>
<name>A0A194R212_PAPMA</name>
<evidence type="ECO:0000256" key="4">
    <source>
        <dbReference type="ARBA" id="ARBA00022989"/>
    </source>
</evidence>
<evidence type="ECO:0000313" key="10">
    <source>
        <dbReference type="EMBL" id="KPJ11290.1"/>
    </source>
</evidence>
<feature type="region of interest" description="Disordered" evidence="8">
    <location>
        <begin position="178"/>
        <end position="202"/>
    </location>
</feature>
<dbReference type="GO" id="GO:0016020">
    <property type="term" value="C:membrane"/>
    <property type="evidence" value="ECO:0007669"/>
    <property type="project" value="UniProtKB-SubCell"/>
</dbReference>
<comment type="similarity">
    <text evidence="2">Belongs to the Tim17/Tim22/Tim23 family.</text>
</comment>
<dbReference type="STRING" id="76193.A0A194R212"/>
<protein>
    <recommendedName>
        <fullName evidence="6">Complex I assembly factor TIMMDC1, mitochondrial</fullName>
    </recommendedName>
    <alternativeName>
        <fullName evidence="7">Translocase of inner mitochondrial membrane domain-containing protein 1</fullName>
    </alternativeName>
</protein>
<evidence type="ECO:0000313" key="11">
    <source>
        <dbReference type="Proteomes" id="UP000053240"/>
    </source>
</evidence>
<proteinExistence type="inferred from homology"/>
<keyword evidence="4 9" id="KW-1133">Transmembrane helix</keyword>
<keyword evidence="5 9" id="KW-0472">Membrane</keyword>
<evidence type="ECO:0000256" key="3">
    <source>
        <dbReference type="ARBA" id="ARBA00022692"/>
    </source>
</evidence>